<comment type="caution">
    <text evidence="1">The sequence shown here is derived from an EMBL/GenBank/DDBJ whole genome shotgun (WGS) entry which is preliminary data.</text>
</comment>
<dbReference type="eggNOG" id="ENOG502Z7PU">
    <property type="taxonomic scope" value="Bacteria"/>
</dbReference>
<keyword evidence="2" id="KW-1185">Reference proteome</keyword>
<organism evidence="1 2">
    <name type="scientific">Catenovulum agarivorans DS-2</name>
    <dbReference type="NCBI Taxonomy" id="1328313"/>
    <lineage>
        <taxon>Bacteria</taxon>
        <taxon>Pseudomonadati</taxon>
        <taxon>Pseudomonadota</taxon>
        <taxon>Gammaproteobacteria</taxon>
        <taxon>Alteromonadales</taxon>
        <taxon>Alteromonadaceae</taxon>
        <taxon>Catenovulum</taxon>
    </lineage>
</organism>
<dbReference type="RefSeq" id="WP_035014715.1">
    <property type="nucleotide sequence ID" value="NZ_ARZY01000018.1"/>
</dbReference>
<dbReference type="SUPFAM" id="SSF69279">
    <property type="entry name" value="Phage tail proteins"/>
    <property type="match status" value="1"/>
</dbReference>
<dbReference type="AlphaFoldDB" id="W7QLQ6"/>
<dbReference type="PATRIC" id="fig|1328313.3.peg.2146"/>
<evidence type="ECO:0000313" key="1">
    <source>
        <dbReference type="EMBL" id="EWH09867.1"/>
    </source>
</evidence>
<gene>
    <name evidence="1" type="ORF">DS2_10487</name>
</gene>
<protein>
    <submittedName>
        <fullName evidence="1">Uncharacterized protein</fullName>
    </submittedName>
</protein>
<dbReference type="OrthoDB" id="8609885at2"/>
<evidence type="ECO:0000313" key="2">
    <source>
        <dbReference type="Proteomes" id="UP000019276"/>
    </source>
</evidence>
<dbReference type="STRING" id="1328313.DS2_10487"/>
<dbReference type="EMBL" id="ARZY01000018">
    <property type="protein sequence ID" value="EWH09867.1"/>
    <property type="molecule type" value="Genomic_DNA"/>
</dbReference>
<accession>W7QLQ6</accession>
<sequence>MIFNFTNLSYQPPIPLLFNFGVDDVVVIEPAAPPPNTITPLLFSYKQNQGIDADLNVQYLQPMEQANDLVNTFWQEIAPAIVYLGTDFLHIEQTNSTAVKMQWSHKADDATDLTSIYREVDALVNGVVSLFKHSKVLAAKLQTTYQLPPKFETAFKFGYQDLKAQSVHYNARFNHVEQVTDTTTILWGPVPYFHICHYEYIPPGPSQVKFNFWDNSLSSLTFNFDGQQNPKVCVTGGSYFVPTTSVPTIDKPIITTVYRRRVHKVIHSLKCFRDSDNAPVHITSFNMNTSRDQWGFSFAMQCASKGEAAKLAHVNGEPVDVRIELNGHVIRGIAENISRSKAFGSNKFSVSGRSIVARLAQPFEIPTAYANSSAMNATQIINDVLTGTGWTYTFDLTDWLIPAGALNLQSASTIDVITTIAKAAGGIVIADTDFKDIQLLPRNKAPYWTLGQATEDHQINDSVIFSQSDNPANTPLYNAVFVRGEQQGVSTKIKRNGTLGDKLATDVVDSLITHIDAARQRGTSELAEAGKGANFSYTTTIMDGLPIIKPGALIAVDESAEQYKVICDAVSVSAQVSNKGLLTVRQSITGYRSYEQ</sequence>
<dbReference type="Gene3D" id="2.30.300.10">
    <property type="entry name" value="Baseplate protein-like domain - beta roll fold"/>
    <property type="match status" value="1"/>
</dbReference>
<reference evidence="1 2" key="1">
    <citation type="journal article" date="2014" name="Genome Announc.">
        <title>Draft Genome Sequence of the Agar-Degrading Bacterium Catenovulum sp. Strain DS-2, Isolated from Intestines of Haliotis diversicolor.</title>
        <authorList>
            <person name="Shan D."/>
            <person name="Li X."/>
            <person name="Gu Z."/>
            <person name="Wei G."/>
            <person name="Gao Z."/>
            <person name="Shao Z."/>
        </authorList>
    </citation>
    <scope>NUCLEOTIDE SEQUENCE [LARGE SCALE GENOMIC DNA]</scope>
    <source>
        <strain evidence="1 2">DS-2</strain>
    </source>
</reference>
<name>W7QLQ6_9ALTE</name>
<proteinExistence type="predicted"/>
<dbReference type="Proteomes" id="UP000019276">
    <property type="component" value="Unassembled WGS sequence"/>
</dbReference>